<dbReference type="EMBL" id="PGTZ01000006">
    <property type="protein sequence ID" value="PJI94971.1"/>
    <property type="molecule type" value="Genomic_DNA"/>
</dbReference>
<dbReference type="OrthoDB" id="3268062at2"/>
<keyword evidence="3" id="KW-1185">Reference proteome</keyword>
<dbReference type="EMBL" id="PGTZ01000006">
    <property type="protein sequence ID" value="PJI94973.1"/>
    <property type="molecule type" value="Genomic_DNA"/>
</dbReference>
<evidence type="ECO:0000313" key="2">
    <source>
        <dbReference type="EMBL" id="PJI94973.1"/>
    </source>
</evidence>
<protein>
    <submittedName>
        <fullName evidence="1">WXG100 family type VII secretion target</fullName>
    </submittedName>
</protein>
<accession>A0A2M8WVL7</accession>
<organism evidence="1 3">
    <name type="scientific">Luteimicrobium subarcticum</name>
    <dbReference type="NCBI Taxonomy" id="620910"/>
    <lineage>
        <taxon>Bacteria</taxon>
        <taxon>Bacillati</taxon>
        <taxon>Actinomycetota</taxon>
        <taxon>Actinomycetes</taxon>
        <taxon>Micrococcales</taxon>
        <taxon>Luteimicrobium</taxon>
    </lineage>
</organism>
<dbReference type="Proteomes" id="UP000231586">
    <property type="component" value="Unassembled WGS sequence"/>
</dbReference>
<evidence type="ECO:0000313" key="3">
    <source>
        <dbReference type="Proteomes" id="UP000231586"/>
    </source>
</evidence>
<dbReference type="InterPro" id="IPR036689">
    <property type="entry name" value="ESAT-6-like_sf"/>
</dbReference>
<dbReference type="SUPFAM" id="SSF140453">
    <property type="entry name" value="EsxAB dimer-like"/>
    <property type="match status" value="1"/>
</dbReference>
<dbReference type="RefSeq" id="WP_100348907.1">
    <property type="nucleotide sequence ID" value="NZ_PGTZ01000006.1"/>
</dbReference>
<name>A0A2M8WVL7_9MICO</name>
<gene>
    <name evidence="1" type="ORF">CLV34_0823</name>
    <name evidence="2" type="ORF">CLV34_0825</name>
</gene>
<comment type="caution">
    <text evidence="1">The sequence shown here is derived from an EMBL/GenBank/DDBJ whole genome shotgun (WGS) entry which is preliminary data.</text>
</comment>
<dbReference type="InterPro" id="IPR010310">
    <property type="entry name" value="T7SS_ESAT-6-like"/>
</dbReference>
<dbReference type="Pfam" id="PF06013">
    <property type="entry name" value="WXG100"/>
    <property type="match status" value="1"/>
</dbReference>
<dbReference type="AlphaFoldDB" id="A0A2M8WVL7"/>
<sequence length="98" mass="10417">MANVNVTYEEMRGAAGQLRNGQQQLTDTLHHLKSLVDNLVAGGFVTDQASGAFQSSYEQFTTGTTQAVSGIEGMAHFLEQAAQTLQDVDSQLASGIRG</sequence>
<proteinExistence type="predicted"/>
<reference evidence="1 3" key="1">
    <citation type="submission" date="2017-11" db="EMBL/GenBank/DDBJ databases">
        <title>Genomic Encyclopedia of Archaeal and Bacterial Type Strains, Phase II (KMG-II): From Individual Species to Whole Genera.</title>
        <authorList>
            <person name="Goeker M."/>
        </authorList>
    </citation>
    <scope>NUCLEOTIDE SEQUENCE [LARGE SCALE GENOMIC DNA]</scope>
    <source>
        <strain evidence="1 3">DSM 22413</strain>
    </source>
</reference>
<dbReference type="Gene3D" id="1.10.287.1060">
    <property type="entry name" value="ESAT-6-like"/>
    <property type="match status" value="1"/>
</dbReference>
<evidence type="ECO:0000313" key="1">
    <source>
        <dbReference type="EMBL" id="PJI94971.1"/>
    </source>
</evidence>